<proteinExistence type="predicted"/>
<dbReference type="EMBL" id="CP086136">
    <property type="protein sequence ID" value="UEM12554.1"/>
    <property type="molecule type" value="Genomic_DNA"/>
</dbReference>
<evidence type="ECO:0000313" key="3">
    <source>
        <dbReference type="Proteomes" id="UP000664702"/>
    </source>
</evidence>
<reference evidence="2 3" key="2">
    <citation type="journal article" date="2022" name="Int. J. Syst. Evol. Microbiol.">
        <title>Strains of Bradyrhizobium barranii sp. nov. associated with legumes native to Canada are symbionts of soybeans and belong to different subspecies (subsp. barranii subsp. nov. and subsp. apii subsp. nov.) and symbiovars (sv. glycinearum and sv. septentrionale).</title>
        <authorList>
            <person name="Bromfield E.S.P."/>
            <person name="Cloutier S."/>
            <person name="Wasai-Hara S."/>
            <person name="Minamisawa K."/>
        </authorList>
    </citation>
    <scope>NUCLEOTIDE SEQUENCE [LARGE SCALE GENOMIC DNA]</scope>
    <source>
        <strain evidence="2 3">144S4</strain>
    </source>
</reference>
<dbReference type="EMBL" id="JAGEMI010000001">
    <property type="protein sequence ID" value="MBO1859598.1"/>
    <property type="molecule type" value="Genomic_DNA"/>
</dbReference>
<sequence length="53" mass="5600">MKEAILRSGIDRRTLLMTLALLPALSAPPLSVSASALTASRRDVAVSGACQYR</sequence>
<evidence type="ECO:0000313" key="2">
    <source>
        <dbReference type="EMBL" id="UEM12554.1"/>
    </source>
</evidence>
<name>A0A939S0H9_9BRAD</name>
<reference evidence="1" key="1">
    <citation type="submission" date="2021-03" db="EMBL/GenBank/DDBJ databases">
        <title>Whole Genome Sequence of Bradyrhizobium sp. Strain 144S4.</title>
        <authorList>
            <person name="Bromfield E.S.P."/>
            <person name="Cloutier S."/>
        </authorList>
    </citation>
    <scope>NUCLEOTIDE SEQUENCE [LARGE SCALE GENOMIC DNA]</scope>
    <source>
        <strain evidence="1">144S4</strain>
    </source>
</reference>
<dbReference type="RefSeq" id="WP_161495887.1">
    <property type="nucleotide sequence ID" value="NZ_CP086136.1"/>
</dbReference>
<gene>
    <name evidence="1" type="ORF">J4G43_01015</name>
    <name evidence="2" type="ORF">J4G43_050645</name>
</gene>
<accession>A0A939S0H9</accession>
<evidence type="ECO:0000313" key="1">
    <source>
        <dbReference type="EMBL" id="MBO1859598.1"/>
    </source>
</evidence>
<protein>
    <submittedName>
        <fullName evidence="1">Uncharacterized protein</fullName>
    </submittedName>
</protein>
<dbReference type="KEGG" id="bban:J4G43_050645"/>
<dbReference type="AlphaFoldDB" id="A0A939S0H9"/>
<organism evidence="1">
    <name type="scientific">Bradyrhizobium barranii subsp. barranii</name>
    <dbReference type="NCBI Taxonomy" id="2823807"/>
    <lineage>
        <taxon>Bacteria</taxon>
        <taxon>Pseudomonadati</taxon>
        <taxon>Pseudomonadota</taxon>
        <taxon>Alphaproteobacteria</taxon>
        <taxon>Hyphomicrobiales</taxon>
        <taxon>Nitrobacteraceae</taxon>
        <taxon>Bradyrhizobium</taxon>
        <taxon>Bradyrhizobium barranii</taxon>
    </lineage>
</organism>
<dbReference type="Proteomes" id="UP000664702">
    <property type="component" value="Chromosome"/>
</dbReference>